<dbReference type="InterPro" id="IPR036844">
    <property type="entry name" value="Hint_dom_sf"/>
</dbReference>
<dbReference type="Proteomes" id="UP001181355">
    <property type="component" value="Chromosome"/>
</dbReference>
<organism evidence="1 2">
    <name type="scientific">Undibacterium cyanobacteriorum</name>
    <dbReference type="NCBI Taxonomy" id="3073561"/>
    <lineage>
        <taxon>Bacteria</taxon>
        <taxon>Pseudomonadati</taxon>
        <taxon>Pseudomonadota</taxon>
        <taxon>Betaproteobacteria</taxon>
        <taxon>Burkholderiales</taxon>
        <taxon>Oxalobacteraceae</taxon>
        <taxon>Undibacterium</taxon>
    </lineage>
</organism>
<dbReference type="CDD" id="cd00081">
    <property type="entry name" value="Hint"/>
    <property type="match status" value="1"/>
</dbReference>
<sequence>MLVTDLSLHREFELSTQAQPSNDTFNGKHIARDFRFCTDVGNGAGDKRNCIEDGACFAAGTLVHTKEGLVPIEQIKVGDWVLSKPENGGEQAYKRVVKTFAHKPTTVMRVGYSLRDDPDRFYPIISTLNHPFWVTDEGWTEASRLPDGFGGNGPYFELVDGASVQVNGCGSIYLSSQEGIGWLPSHMEDVRDRGALTDFLNNKLIATEVFAIDAVRNDELEDPYFKLPVHNLEVEDFHTYYVGKHGVWVHNTNCGGYEARVAPIKSMDGRYE</sequence>
<dbReference type="SUPFAM" id="SSF51294">
    <property type="entry name" value="Hedgehog/intein (Hint) domain"/>
    <property type="match status" value="1"/>
</dbReference>
<reference evidence="1" key="1">
    <citation type="submission" date="2023-09" db="EMBL/GenBank/DDBJ databases">
        <title>Undibacterium sp. 20NA77.5 isolated from freshwater.</title>
        <authorList>
            <person name="Le V."/>
            <person name="Ko S.-R."/>
            <person name="Ahn C.-Y."/>
            <person name="Oh H.-M."/>
        </authorList>
    </citation>
    <scope>NUCLEOTIDE SEQUENCE</scope>
    <source>
        <strain evidence="1">20NA77.5</strain>
    </source>
</reference>
<keyword evidence="2" id="KW-1185">Reference proteome</keyword>
<protein>
    <submittedName>
        <fullName evidence="1">Polymorphic toxin-type HINT domain-containing protein</fullName>
    </submittedName>
</protein>
<dbReference type="Gene3D" id="2.170.16.10">
    <property type="entry name" value="Hedgehog/Intein (Hint) domain"/>
    <property type="match status" value="1"/>
</dbReference>
<dbReference type="EMBL" id="CP133720">
    <property type="protein sequence ID" value="WMW80630.1"/>
    <property type="molecule type" value="Genomic_DNA"/>
</dbReference>
<name>A0ABY9RHE0_9BURK</name>
<evidence type="ECO:0000313" key="2">
    <source>
        <dbReference type="Proteomes" id="UP001181355"/>
    </source>
</evidence>
<dbReference type="Pfam" id="PF07591">
    <property type="entry name" value="PT-HINT"/>
    <property type="match status" value="1"/>
</dbReference>
<gene>
    <name evidence="1" type="ORF">RF679_18615</name>
</gene>
<evidence type="ECO:0000313" key="1">
    <source>
        <dbReference type="EMBL" id="WMW80630.1"/>
    </source>
</evidence>
<proteinExistence type="predicted"/>
<dbReference type="RefSeq" id="WP_309482122.1">
    <property type="nucleotide sequence ID" value="NZ_CP133720.1"/>
</dbReference>
<accession>A0ABY9RHE0</accession>